<evidence type="ECO:0000313" key="5">
    <source>
        <dbReference type="EMBL" id="UOE43375.1"/>
    </source>
</evidence>
<proteinExistence type="inferred from homology"/>
<dbReference type="PANTHER" id="PTHR21661">
    <property type="entry name" value="EPOXIDE HYDROLASE 1-RELATED"/>
    <property type="match status" value="1"/>
</dbReference>
<dbReference type="PRINTS" id="PR00412">
    <property type="entry name" value="EPOXHYDRLASE"/>
</dbReference>
<dbReference type="Gene3D" id="3.40.50.1820">
    <property type="entry name" value="alpha/beta hydrolase"/>
    <property type="match status" value="1"/>
</dbReference>
<evidence type="ECO:0000256" key="3">
    <source>
        <dbReference type="ARBA" id="ARBA00022801"/>
    </source>
</evidence>
<dbReference type="PIRSF" id="PIRSF001112">
    <property type="entry name" value="Epoxide_hydrolase"/>
    <property type="match status" value="1"/>
</dbReference>
<feature type="domain" description="Epoxide hydrolase N-terminal" evidence="4">
    <location>
        <begin position="25"/>
        <end position="130"/>
    </location>
</feature>
<dbReference type="InterPro" id="IPR016292">
    <property type="entry name" value="Epoxide_hydrolase"/>
</dbReference>
<dbReference type="InterPro" id="IPR029058">
    <property type="entry name" value="AB_hydrolase_fold"/>
</dbReference>
<protein>
    <submittedName>
        <fullName evidence="5">Epoxide hydrolase</fullName>
    </submittedName>
</protein>
<dbReference type="EMBL" id="CP094528">
    <property type="protein sequence ID" value="UOE43375.1"/>
    <property type="molecule type" value="Genomic_DNA"/>
</dbReference>
<keyword evidence="6" id="KW-1185">Reference proteome</keyword>
<keyword evidence="3 5" id="KW-0378">Hydrolase</keyword>
<dbReference type="SUPFAM" id="SSF53474">
    <property type="entry name" value="alpha/beta-Hydrolases"/>
    <property type="match status" value="1"/>
</dbReference>
<dbReference type="GO" id="GO:0016787">
    <property type="term" value="F:hydrolase activity"/>
    <property type="evidence" value="ECO:0007669"/>
    <property type="project" value="UniProtKB-KW"/>
</dbReference>
<comment type="similarity">
    <text evidence="1">Belongs to the peptidase S33 family.</text>
</comment>
<evidence type="ECO:0000259" key="4">
    <source>
        <dbReference type="Pfam" id="PF06441"/>
    </source>
</evidence>
<dbReference type="RefSeq" id="WP_243554333.1">
    <property type="nucleotide sequence ID" value="NZ_CP094528.1"/>
</dbReference>
<reference evidence="5 6" key="1">
    <citation type="submission" date="2022-03" db="EMBL/GenBank/DDBJ databases">
        <title>Mucilaginibacter sp. isolated from the gut of Protaetia brevitarsis seulensis larvae.</title>
        <authorList>
            <person name="Won M."/>
            <person name="Kim S.-J."/>
            <person name="Kwon S.-W."/>
        </authorList>
    </citation>
    <scope>NUCLEOTIDE SEQUENCE [LARGE SCALE GENOMIC DNA]</scope>
    <source>
        <strain evidence="5 6">CFWR-12</strain>
    </source>
</reference>
<evidence type="ECO:0000256" key="1">
    <source>
        <dbReference type="ARBA" id="ARBA00010088"/>
    </source>
</evidence>
<name>A0ABY4C3L9_9MICO</name>
<evidence type="ECO:0000256" key="2">
    <source>
        <dbReference type="ARBA" id="ARBA00022797"/>
    </source>
</evidence>
<organism evidence="5 6">
    <name type="scientific">Agromyces larvae</name>
    <dbReference type="NCBI Taxonomy" id="2929802"/>
    <lineage>
        <taxon>Bacteria</taxon>
        <taxon>Bacillati</taxon>
        <taxon>Actinomycetota</taxon>
        <taxon>Actinomycetes</taxon>
        <taxon>Micrococcales</taxon>
        <taxon>Microbacteriaceae</taxon>
        <taxon>Agromyces</taxon>
    </lineage>
</organism>
<dbReference type="PANTHER" id="PTHR21661:SF35">
    <property type="entry name" value="EPOXIDE HYDROLASE"/>
    <property type="match status" value="1"/>
</dbReference>
<dbReference type="Proteomes" id="UP000832097">
    <property type="component" value="Chromosome"/>
</dbReference>
<sequence length="398" mass="44027">MTNSEAITAIHQTTFPTTEVSDEQIRPFTFSIPAADLDDLRDRLARTRYTTEVPGGDPAYGASLTKVREMAEYWRDEFDWRAVEARLAAFPHFTTTIDGQPIHFLHVRSAEPNAFPIVLTHGWPGSFAEFADMIGPLVDPVAYGGRAEDAFHVVVPSFPGYAFSGPVTEAGWGSARVAAAWDTLMKRLGYARYGAHGGDGGSFVGRELGILAPDGLVGTHVLQLFSFPSGDPAEFEQLGPKDFEALEILKDFGEISAFSALQSTRPQTLAHALADSPVGQLAWNELMATFDRPTELTRDQILTHVSLYWFTNTAGSSARQYKEDARFNAGEGVGARINHAPTRVSIFKNDFRSIRVFAERDNDQIVFWKEHEVGGHFAAMEVPEVLVGDLREFFRPLR</sequence>
<accession>A0ABY4C3L9</accession>
<dbReference type="InterPro" id="IPR000639">
    <property type="entry name" value="Epox_hydrolase-like"/>
</dbReference>
<dbReference type="InterPro" id="IPR010497">
    <property type="entry name" value="Epoxide_hydro_N"/>
</dbReference>
<keyword evidence="2" id="KW-0058">Aromatic hydrocarbons catabolism</keyword>
<dbReference type="Pfam" id="PF06441">
    <property type="entry name" value="EHN"/>
    <property type="match status" value="1"/>
</dbReference>
<evidence type="ECO:0000313" key="6">
    <source>
        <dbReference type="Proteomes" id="UP000832097"/>
    </source>
</evidence>
<gene>
    <name evidence="5" type="ORF">MTO99_14450</name>
</gene>